<keyword evidence="1" id="KW-0812">Transmembrane</keyword>
<dbReference type="OrthoDB" id="3205825at2759"/>
<feature type="transmembrane region" description="Helical" evidence="1">
    <location>
        <begin position="125"/>
        <end position="148"/>
    </location>
</feature>
<feature type="transmembrane region" description="Helical" evidence="1">
    <location>
        <begin position="20"/>
        <end position="39"/>
    </location>
</feature>
<dbReference type="EMBL" id="FJOG01000003">
    <property type="protein sequence ID" value="CZR52549.1"/>
    <property type="molecule type" value="Genomic_DNA"/>
</dbReference>
<dbReference type="Proteomes" id="UP000184330">
    <property type="component" value="Unassembled WGS sequence"/>
</dbReference>
<gene>
    <name evidence="2" type="ORF">PAC_02426</name>
</gene>
<dbReference type="AlphaFoldDB" id="A0A1L7WIF7"/>
<reference evidence="2 3" key="1">
    <citation type="submission" date="2016-03" db="EMBL/GenBank/DDBJ databases">
        <authorList>
            <person name="Ploux O."/>
        </authorList>
    </citation>
    <scope>NUCLEOTIDE SEQUENCE [LARGE SCALE GENOMIC DNA]</scope>
    <source>
        <strain evidence="2 3">UAMH 11012</strain>
    </source>
</reference>
<keyword evidence="1" id="KW-0472">Membrane</keyword>
<feature type="transmembrane region" description="Helical" evidence="1">
    <location>
        <begin position="60"/>
        <end position="80"/>
    </location>
</feature>
<evidence type="ECO:0008006" key="4">
    <source>
        <dbReference type="Google" id="ProtNLM"/>
    </source>
</evidence>
<keyword evidence="1" id="KW-1133">Transmembrane helix</keyword>
<name>A0A1L7WIF7_9HELO</name>
<evidence type="ECO:0000313" key="3">
    <source>
        <dbReference type="Proteomes" id="UP000184330"/>
    </source>
</evidence>
<evidence type="ECO:0000313" key="2">
    <source>
        <dbReference type="EMBL" id="CZR52549.1"/>
    </source>
</evidence>
<feature type="transmembrane region" description="Helical" evidence="1">
    <location>
        <begin position="92"/>
        <end position="113"/>
    </location>
</feature>
<sequence>MLSTLLPSNYVPLVVTIADIKLASIAWGFTLGVGALTCWKALKQTQRIVKTKRLRSVYVWMIWCEILACLTFSIICWLHLNGSIPPSFGFYFAILTCWSLQVQVLLQIIINRIAIIDTNVRHIKLLKYSVAAIVTAINISVYCIWIPARLQISPQYIHINNIWDRCEKVIYLAVDAFLNWRFIYTVKQNLVKMGLEKYRSLMNVNIAIVMLSLSMDVGMPNSSTRRPLLMSEQVLIIGMMSLKNTFVYCQFHPLAYIVKLHIELHLAELIASIAQRKDHVPQAFPDSNPHISKQFPIALDHLSSQQDRDFQPQGIRKTQDISVETYSIGKQSSASGEGTGFSSSGQVSSTIVGGVWAKSNGSVGGDEELLREGETWEIEMKNGGAARSRAGERDFPC</sequence>
<proteinExistence type="predicted"/>
<dbReference type="PANTHER" id="PTHR35179">
    <property type="entry name" value="PROTEIN CBG02620"/>
    <property type="match status" value="1"/>
</dbReference>
<dbReference type="PANTHER" id="PTHR35179:SF1">
    <property type="entry name" value="INTEGRAL MEMBRANE PROTEIN"/>
    <property type="match status" value="1"/>
</dbReference>
<organism evidence="2 3">
    <name type="scientific">Phialocephala subalpina</name>
    <dbReference type="NCBI Taxonomy" id="576137"/>
    <lineage>
        <taxon>Eukaryota</taxon>
        <taxon>Fungi</taxon>
        <taxon>Dikarya</taxon>
        <taxon>Ascomycota</taxon>
        <taxon>Pezizomycotina</taxon>
        <taxon>Leotiomycetes</taxon>
        <taxon>Helotiales</taxon>
        <taxon>Mollisiaceae</taxon>
        <taxon>Phialocephala</taxon>
        <taxon>Phialocephala fortinii species complex</taxon>
    </lineage>
</organism>
<protein>
    <recommendedName>
        <fullName evidence="4">Integral membrane protein</fullName>
    </recommendedName>
</protein>
<keyword evidence="3" id="KW-1185">Reference proteome</keyword>
<accession>A0A1L7WIF7</accession>
<evidence type="ECO:0000256" key="1">
    <source>
        <dbReference type="SAM" id="Phobius"/>
    </source>
</evidence>